<feature type="chain" id="PRO_5035768171" description="Apple domain-containing protein" evidence="3">
    <location>
        <begin position="29"/>
        <end position="193"/>
    </location>
</feature>
<keyword evidence="2" id="KW-1015">Disulfide bond</keyword>
<dbReference type="Proteomes" id="UP000708148">
    <property type="component" value="Unassembled WGS sequence"/>
</dbReference>
<dbReference type="Gene3D" id="3.50.4.10">
    <property type="entry name" value="Hepatocyte Growth Factor"/>
    <property type="match status" value="2"/>
</dbReference>
<comment type="caution">
    <text evidence="5">The sequence shown here is derived from an EMBL/GenBank/DDBJ whole genome shotgun (WGS) entry which is preliminary data.</text>
</comment>
<dbReference type="InterPro" id="IPR000177">
    <property type="entry name" value="Apple"/>
</dbReference>
<reference evidence="5" key="1">
    <citation type="submission" date="2020-12" db="EMBL/GenBank/DDBJ databases">
        <authorList>
            <person name="Iha C."/>
        </authorList>
    </citation>
    <scope>NUCLEOTIDE SEQUENCE</scope>
</reference>
<dbReference type="PANTHER" id="PTHR46873">
    <property type="entry name" value="EXPRESSED PROTEIN"/>
    <property type="match status" value="1"/>
</dbReference>
<dbReference type="InterPro" id="IPR003609">
    <property type="entry name" value="Pan_app"/>
</dbReference>
<feature type="domain" description="Apple" evidence="4">
    <location>
        <begin position="31"/>
        <end position="114"/>
    </location>
</feature>
<keyword evidence="3" id="KW-0732">Signal</keyword>
<gene>
    <name evidence="5" type="ORF">OSTQU699_LOCUS7192</name>
</gene>
<feature type="signal peptide" evidence="3">
    <location>
        <begin position="1"/>
        <end position="28"/>
    </location>
</feature>
<sequence length="193" mass="20532">MATAPIHMNAAWPLAALALLLASSPALAAVCTLEDDVDFRGSDINNGASNIVTSAQACCDQCGRNSRCESWTYVKVPSALGTGRQVGECWLKNARRNNVISSDCCISGVAPARCDAEVGYDYRGSDINNGASNIVTSPQACCDQCARDSRCRSWTYVKTPSALGTGRKVGECWLKDRVKPGRQRNDCCTSGVA</sequence>
<protein>
    <recommendedName>
        <fullName evidence="4">Apple domain-containing protein</fullName>
    </recommendedName>
</protein>
<dbReference type="SMART" id="SM00223">
    <property type="entry name" value="APPLE"/>
    <property type="match status" value="2"/>
</dbReference>
<dbReference type="GO" id="GO:0006508">
    <property type="term" value="P:proteolysis"/>
    <property type="evidence" value="ECO:0007669"/>
    <property type="project" value="InterPro"/>
</dbReference>
<dbReference type="OrthoDB" id="532449at2759"/>
<dbReference type="GO" id="GO:0005576">
    <property type="term" value="C:extracellular region"/>
    <property type="evidence" value="ECO:0007669"/>
    <property type="project" value="InterPro"/>
</dbReference>
<evidence type="ECO:0000256" key="2">
    <source>
        <dbReference type="ARBA" id="ARBA00023157"/>
    </source>
</evidence>
<dbReference type="EMBL" id="CAJHUC010001642">
    <property type="protein sequence ID" value="CAD7701835.1"/>
    <property type="molecule type" value="Genomic_DNA"/>
</dbReference>
<proteinExistence type="predicted"/>
<dbReference type="PANTHER" id="PTHR46873:SF1">
    <property type="entry name" value="EXPRESSED PROTEIN"/>
    <property type="match status" value="1"/>
</dbReference>
<dbReference type="Pfam" id="PF14295">
    <property type="entry name" value="PAN_4"/>
    <property type="match status" value="2"/>
</dbReference>
<feature type="domain" description="Apple" evidence="4">
    <location>
        <begin position="116"/>
        <end position="191"/>
    </location>
</feature>
<evidence type="ECO:0000259" key="4">
    <source>
        <dbReference type="SMART" id="SM00223"/>
    </source>
</evidence>
<evidence type="ECO:0000256" key="1">
    <source>
        <dbReference type="ARBA" id="ARBA00022737"/>
    </source>
</evidence>
<evidence type="ECO:0000256" key="3">
    <source>
        <dbReference type="SAM" id="SignalP"/>
    </source>
</evidence>
<name>A0A8S1J3Y7_9CHLO</name>
<evidence type="ECO:0000313" key="5">
    <source>
        <dbReference type="EMBL" id="CAD7701835.1"/>
    </source>
</evidence>
<keyword evidence="6" id="KW-1185">Reference proteome</keyword>
<dbReference type="AlphaFoldDB" id="A0A8S1J3Y7"/>
<accession>A0A8S1J3Y7</accession>
<evidence type="ECO:0000313" key="6">
    <source>
        <dbReference type="Proteomes" id="UP000708148"/>
    </source>
</evidence>
<keyword evidence="1" id="KW-0677">Repeat</keyword>
<organism evidence="5 6">
    <name type="scientific">Ostreobium quekettii</name>
    <dbReference type="NCBI Taxonomy" id="121088"/>
    <lineage>
        <taxon>Eukaryota</taxon>
        <taxon>Viridiplantae</taxon>
        <taxon>Chlorophyta</taxon>
        <taxon>core chlorophytes</taxon>
        <taxon>Ulvophyceae</taxon>
        <taxon>TCBD clade</taxon>
        <taxon>Bryopsidales</taxon>
        <taxon>Ostreobineae</taxon>
        <taxon>Ostreobiaceae</taxon>
        <taxon>Ostreobium</taxon>
    </lineage>
</organism>